<reference evidence="2 3" key="1">
    <citation type="journal article" date="2021" name="Nat. Commun.">
        <title>Incipient diploidization of the medicinal plant Perilla within 10,000 years.</title>
        <authorList>
            <person name="Zhang Y."/>
            <person name="Shen Q."/>
            <person name="Leng L."/>
            <person name="Zhang D."/>
            <person name="Chen S."/>
            <person name="Shi Y."/>
            <person name="Ning Z."/>
            <person name="Chen S."/>
        </authorList>
    </citation>
    <scope>NUCLEOTIDE SEQUENCE [LARGE SCALE GENOMIC DNA]</scope>
    <source>
        <strain evidence="3">cv. PC099</strain>
    </source>
</reference>
<sequence length="254" mass="28234">MSEKKHFVLVHGFGHGAWCWYKLAAALKSEGSRATALDLAGCGVRPGPASSFSDYVRPLLDFFSSLPGDERVVLVGHSFGGLAVSAAVENFPAKISLAVFLTAYMPNCTDPPSSLPEELFRRCSTESFMDTEFTFDEGGVPVSAVFGPEYMATKLYGNCSVEDLELAKMLVRRNWFFTEEFSKNDVLSEEKYGVVKRCFVICEDDEVVDEDFQRYIIEKSPPNEVISIPEAGHMVMLTKPHHLSSCLLQLSLKY</sequence>
<gene>
    <name evidence="2" type="ORF">C2S53_009619</name>
</gene>
<dbReference type="InterPro" id="IPR045889">
    <property type="entry name" value="MES/HNL"/>
</dbReference>
<evidence type="ECO:0000313" key="3">
    <source>
        <dbReference type="Proteomes" id="UP001190926"/>
    </source>
</evidence>
<dbReference type="EMBL" id="SDAM02000055">
    <property type="protein sequence ID" value="KAH6833713.1"/>
    <property type="molecule type" value="Genomic_DNA"/>
</dbReference>
<organism evidence="2 3">
    <name type="scientific">Perilla frutescens var. hirtella</name>
    <name type="common">Perilla citriodora</name>
    <name type="synonym">Perilla setoyensis</name>
    <dbReference type="NCBI Taxonomy" id="608512"/>
    <lineage>
        <taxon>Eukaryota</taxon>
        <taxon>Viridiplantae</taxon>
        <taxon>Streptophyta</taxon>
        <taxon>Embryophyta</taxon>
        <taxon>Tracheophyta</taxon>
        <taxon>Spermatophyta</taxon>
        <taxon>Magnoliopsida</taxon>
        <taxon>eudicotyledons</taxon>
        <taxon>Gunneridae</taxon>
        <taxon>Pentapetalae</taxon>
        <taxon>asterids</taxon>
        <taxon>lamiids</taxon>
        <taxon>Lamiales</taxon>
        <taxon>Lamiaceae</taxon>
        <taxon>Nepetoideae</taxon>
        <taxon>Elsholtzieae</taxon>
        <taxon>Perilla</taxon>
    </lineage>
</organism>
<keyword evidence="3" id="KW-1185">Reference proteome</keyword>
<evidence type="ECO:0000259" key="1">
    <source>
        <dbReference type="Pfam" id="PF12697"/>
    </source>
</evidence>
<proteinExistence type="predicted"/>
<dbReference type="GO" id="GO:0080031">
    <property type="term" value="F:methyl salicylate esterase activity"/>
    <property type="evidence" value="ECO:0007669"/>
    <property type="project" value="TreeGrafter"/>
</dbReference>
<dbReference type="PANTHER" id="PTHR10992:SF943">
    <property type="entry name" value="METHYLESTERASE 10"/>
    <property type="match status" value="1"/>
</dbReference>
<dbReference type="GO" id="GO:0009696">
    <property type="term" value="P:salicylic acid metabolic process"/>
    <property type="evidence" value="ECO:0007669"/>
    <property type="project" value="TreeGrafter"/>
</dbReference>
<dbReference type="InterPro" id="IPR029058">
    <property type="entry name" value="AB_hydrolase_fold"/>
</dbReference>
<feature type="domain" description="AB hydrolase-1" evidence="1">
    <location>
        <begin position="7"/>
        <end position="240"/>
    </location>
</feature>
<comment type="caution">
    <text evidence="2">The sequence shown here is derived from an EMBL/GenBank/DDBJ whole genome shotgun (WGS) entry which is preliminary data.</text>
</comment>
<dbReference type="AlphaFoldDB" id="A0AAD4JH20"/>
<dbReference type="GO" id="GO:0080032">
    <property type="term" value="F:methyl jasmonate esterase activity"/>
    <property type="evidence" value="ECO:0007669"/>
    <property type="project" value="TreeGrafter"/>
</dbReference>
<protein>
    <recommendedName>
        <fullName evidence="1">AB hydrolase-1 domain-containing protein</fullName>
    </recommendedName>
</protein>
<dbReference type="FunFam" id="3.40.50.1820:FF:000051">
    <property type="entry name" value="(S)-hydroxynitrile lyase"/>
    <property type="match status" value="1"/>
</dbReference>
<dbReference type="SUPFAM" id="SSF53474">
    <property type="entry name" value="alpha/beta-Hydrolases"/>
    <property type="match status" value="1"/>
</dbReference>
<name>A0AAD4JH20_PERFH</name>
<dbReference type="InterPro" id="IPR000073">
    <property type="entry name" value="AB_hydrolase_1"/>
</dbReference>
<dbReference type="GO" id="GO:0080030">
    <property type="term" value="F:methyl indole-3-acetate esterase activity"/>
    <property type="evidence" value="ECO:0007669"/>
    <property type="project" value="TreeGrafter"/>
</dbReference>
<evidence type="ECO:0000313" key="2">
    <source>
        <dbReference type="EMBL" id="KAH6833713.1"/>
    </source>
</evidence>
<dbReference type="GO" id="GO:0009694">
    <property type="term" value="P:jasmonic acid metabolic process"/>
    <property type="evidence" value="ECO:0007669"/>
    <property type="project" value="TreeGrafter"/>
</dbReference>
<dbReference type="Gene3D" id="3.40.50.1820">
    <property type="entry name" value="alpha/beta hydrolase"/>
    <property type="match status" value="1"/>
</dbReference>
<dbReference type="Pfam" id="PF12697">
    <property type="entry name" value="Abhydrolase_6"/>
    <property type="match status" value="1"/>
</dbReference>
<accession>A0AAD4JH20</accession>
<dbReference type="PANTHER" id="PTHR10992">
    <property type="entry name" value="METHYLESTERASE FAMILY MEMBER"/>
    <property type="match status" value="1"/>
</dbReference>
<dbReference type="Proteomes" id="UP001190926">
    <property type="component" value="Unassembled WGS sequence"/>
</dbReference>